<feature type="region of interest" description="Disordered" evidence="1">
    <location>
        <begin position="63"/>
        <end position="98"/>
    </location>
</feature>
<reference evidence="3" key="1">
    <citation type="submission" date="2025-08" db="UniProtKB">
        <authorList>
            <consortium name="Ensembl"/>
        </authorList>
    </citation>
    <scope>IDENTIFICATION</scope>
</reference>
<evidence type="ECO:0000256" key="2">
    <source>
        <dbReference type="SAM" id="SignalP"/>
    </source>
</evidence>
<evidence type="ECO:0000313" key="3">
    <source>
        <dbReference type="Ensembl" id="ENSCCRP00020038098.1"/>
    </source>
</evidence>
<evidence type="ECO:0000256" key="1">
    <source>
        <dbReference type="SAM" id="MobiDB-lite"/>
    </source>
</evidence>
<organism evidence="3 4">
    <name type="scientific">Cyprinus carpio</name>
    <name type="common">Common carp</name>
    <dbReference type="NCBI Taxonomy" id="7962"/>
    <lineage>
        <taxon>Eukaryota</taxon>
        <taxon>Metazoa</taxon>
        <taxon>Chordata</taxon>
        <taxon>Craniata</taxon>
        <taxon>Vertebrata</taxon>
        <taxon>Euteleostomi</taxon>
        <taxon>Actinopterygii</taxon>
        <taxon>Neopterygii</taxon>
        <taxon>Teleostei</taxon>
        <taxon>Ostariophysi</taxon>
        <taxon>Cypriniformes</taxon>
        <taxon>Cyprinidae</taxon>
        <taxon>Cyprininae</taxon>
        <taxon>Cyprinus</taxon>
    </lineage>
</organism>
<feature type="signal peptide" evidence="2">
    <location>
        <begin position="1"/>
        <end position="16"/>
    </location>
</feature>
<accession>A0A8C2E8W5</accession>
<name>A0A8C2E8W5_CYPCA</name>
<evidence type="ECO:0000313" key="4">
    <source>
        <dbReference type="Proteomes" id="UP000694701"/>
    </source>
</evidence>
<keyword evidence="2" id="KW-0732">Signal</keyword>
<feature type="chain" id="PRO_5034298559" evidence="2">
    <location>
        <begin position="17"/>
        <end position="148"/>
    </location>
</feature>
<dbReference type="PANTHER" id="PTHR15387">
    <property type="entry name" value="PROTEIN PHOSPHATASE 1 REGULATORY SUBUNIT 17"/>
    <property type="match status" value="1"/>
</dbReference>
<dbReference type="AlphaFoldDB" id="A0A8C2E8W5"/>
<dbReference type="PANTHER" id="PTHR15387:SF0">
    <property type="entry name" value="PROTEIN PHOSPHATASE 1 REGULATORY SUBUNIT 17"/>
    <property type="match status" value="1"/>
</dbReference>
<dbReference type="GO" id="GO:0004865">
    <property type="term" value="F:protein serine/threonine phosphatase inhibitor activity"/>
    <property type="evidence" value="ECO:0007669"/>
    <property type="project" value="TreeGrafter"/>
</dbReference>
<dbReference type="InterPro" id="IPR033242">
    <property type="entry name" value="PPP1R17"/>
</dbReference>
<sequence>MCVCVCVCVLNTSCYLIPEQTAVGSMSTDCVRSLSDKAEHTLTILTDTQTCFVNLSLKCSPADGNAEMDNQKHSSEEYQQDKLGQKKPRRKDTPVLNSPPLIPGKTLISVILSLNHPHFFALLFAGVRLMKTEARMIHQEDEEKEMKK</sequence>
<feature type="compositionally biased region" description="Basic and acidic residues" evidence="1">
    <location>
        <begin position="69"/>
        <end position="84"/>
    </location>
</feature>
<protein>
    <submittedName>
        <fullName evidence="3">Si:ch211-56a11.2</fullName>
    </submittedName>
</protein>
<dbReference type="Proteomes" id="UP000694701">
    <property type="component" value="Unplaced"/>
</dbReference>
<proteinExistence type="predicted"/>
<dbReference type="Ensembl" id="ENSCCRT00020041593.1">
    <property type="protein sequence ID" value="ENSCCRP00020038098.1"/>
    <property type="gene ID" value="ENSCCRG00020017009.1"/>
</dbReference>